<feature type="transmembrane region" description="Helical" evidence="5">
    <location>
        <begin position="372"/>
        <end position="392"/>
    </location>
</feature>
<dbReference type="InterPro" id="IPR036259">
    <property type="entry name" value="MFS_trans_sf"/>
</dbReference>
<gene>
    <name evidence="7" type="ORF">M9978_07630</name>
</gene>
<feature type="transmembrane region" description="Helical" evidence="5">
    <location>
        <begin position="109"/>
        <end position="131"/>
    </location>
</feature>
<dbReference type="InterPro" id="IPR020846">
    <property type="entry name" value="MFS_dom"/>
</dbReference>
<name>A0A9X2HGD3_9SPHN</name>
<evidence type="ECO:0000256" key="3">
    <source>
        <dbReference type="ARBA" id="ARBA00022989"/>
    </source>
</evidence>
<comment type="subcellular location">
    <subcellularLocation>
        <location evidence="1">Membrane</location>
        <topology evidence="1">Multi-pass membrane protein</topology>
    </subcellularLocation>
</comment>
<dbReference type="PROSITE" id="PS50850">
    <property type="entry name" value="MFS"/>
    <property type="match status" value="1"/>
</dbReference>
<reference evidence="7" key="1">
    <citation type="submission" date="2022-05" db="EMBL/GenBank/DDBJ databases">
        <title>Sphingomonas sp. strain MG17 Genome sequencing and assembly.</title>
        <authorList>
            <person name="Kim I."/>
        </authorList>
    </citation>
    <scope>NUCLEOTIDE SEQUENCE</scope>
    <source>
        <strain evidence="7">MG17</strain>
    </source>
</reference>
<feature type="transmembrane region" description="Helical" evidence="5">
    <location>
        <begin position="254"/>
        <end position="273"/>
    </location>
</feature>
<protein>
    <submittedName>
        <fullName evidence="7">MFS transporter</fullName>
    </submittedName>
</protein>
<feature type="transmembrane region" description="Helical" evidence="5">
    <location>
        <begin position="166"/>
        <end position="188"/>
    </location>
</feature>
<feature type="transmembrane region" description="Helical" evidence="5">
    <location>
        <begin position="341"/>
        <end position="366"/>
    </location>
</feature>
<dbReference type="Gene3D" id="1.20.1250.20">
    <property type="entry name" value="MFS general substrate transporter like domains"/>
    <property type="match status" value="2"/>
</dbReference>
<feature type="transmembrane region" description="Helical" evidence="5">
    <location>
        <begin position="307"/>
        <end position="329"/>
    </location>
</feature>
<evidence type="ECO:0000256" key="1">
    <source>
        <dbReference type="ARBA" id="ARBA00004141"/>
    </source>
</evidence>
<feature type="transmembrane region" description="Helical" evidence="5">
    <location>
        <begin position="84"/>
        <end position="103"/>
    </location>
</feature>
<accession>A0A9X2HGD3</accession>
<evidence type="ECO:0000256" key="2">
    <source>
        <dbReference type="ARBA" id="ARBA00022692"/>
    </source>
</evidence>
<evidence type="ECO:0000313" key="8">
    <source>
        <dbReference type="Proteomes" id="UP001139451"/>
    </source>
</evidence>
<dbReference type="AlphaFoldDB" id="A0A9X2HGD3"/>
<feature type="transmembrane region" description="Helical" evidence="5">
    <location>
        <begin position="50"/>
        <end position="72"/>
    </location>
</feature>
<dbReference type="InterPro" id="IPR011701">
    <property type="entry name" value="MFS"/>
</dbReference>
<dbReference type="GO" id="GO:0046943">
    <property type="term" value="F:carboxylic acid transmembrane transporter activity"/>
    <property type="evidence" value="ECO:0007669"/>
    <property type="project" value="TreeGrafter"/>
</dbReference>
<dbReference type="GO" id="GO:0005886">
    <property type="term" value="C:plasma membrane"/>
    <property type="evidence" value="ECO:0007669"/>
    <property type="project" value="TreeGrafter"/>
</dbReference>
<evidence type="ECO:0000256" key="4">
    <source>
        <dbReference type="ARBA" id="ARBA00023136"/>
    </source>
</evidence>
<evidence type="ECO:0000259" key="6">
    <source>
        <dbReference type="PROSITE" id="PS50850"/>
    </source>
</evidence>
<keyword evidence="2 5" id="KW-0812">Transmembrane</keyword>
<dbReference type="Pfam" id="PF07690">
    <property type="entry name" value="MFS_1"/>
    <property type="match status" value="1"/>
</dbReference>
<proteinExistence type="predicted"/>
<feature type="transmembrane region" description="Helical" evidence="5">
    <location>
        <begin position="282"/>
        <end position="301"/>
    </location>
</feature>
<feature type="transmembrane region" description="Helical" evidence="5">
    <location>
        <begin position="214"/>
        <end position="234"/>
    </location>
</feature>
<feature type="domain" description="Major facilitator superfamily (MFS) profile" evidence="6">
    <location>
        <begin position="14"/>
        <end position="396"/>
    </location>
</feature>
<evidence type="ECO:0000256" key="5">
    <source>
        <dbReference type="SAM" id="Phobius"/>
    </source>
</evidence>
<feature type="transmembrane region" description="Helical" evidence="5">
    <location>
        <begin position="138"/>
        <end position="160"/>
    </location>
</feature>
<dbReference type="Proteomes" id="UP001139451">
    <property type="component" value="Unassembled WGS sequence"/>
</dbReference>
<keyword evidence="3 5" id="KW-1133">Transmembrane helix</keyword>
<comment type="caution">
    <text evidence="7">The sequence shown here is derived from an EMBL/GenBank/DDBJ whole genome shotgun (WGS) entry which is preliminary data.</text>
</comment>
<dbReference type="PANTHER" id="PTHR23508:SF10">
    <property type="entry name" value="CARBOXYLIC ACID TRANSPORTER PROTEIN HOMOLOG"/>
    <property type="match status" value="1"/>
</dbReference>
<dbReference type="PANTHER" id="PTHR23508">
    <property type="entry name" value="CARBOXYLIC ACID TRANSPORTER PROTEIN HOMOLOG"/>
    <property type="match status" value="1"/>
</dbReference>
<dbReference type="SUPFAM" id="SSF103473">
    <property type="entry name" value="MFS general substrate transporter"/>
    <property type="match status" value="1"/>
</dbReference>
<organism evidence="7 8">
    <name type="scientific">Sphingomonas tagetis</name>
    <dbReference type="NCBI Taxonomy" id="2949092"/>
    <lineage>
        <taxon>Bacteria</taxon>
        <taxon>Pseudomonadati</taxon>
        <taxon>Pseudomonadota</taxon>
        <taxon>Alphaproteobacteria</taxon>
        <taxon>Sphingomonadales</taxon>
        <taxon>Sphingomonadaceae</taxon>
        <taxon>Sphingomonas</taxon>
    </lineage>
</organism>
<dbReference type="RefSeq" id="WP_254292415.1">
    <property type="nucleotide sequence ID" value="NZ_JAMLDX010000004.1"/>
</dbReference>
<sequence length="410" mass="41903">MSVMPKKSIGTRTILALCYLTLMVDGFDLVTNGLIAPRVAPEFGMGPADLGLLFGLTSFGMLIGAISGGMLGDRFGPKAGLLQALLVFGTASLLSALATNAPVLIATRVLTGIGIGAALPNVLSYVATLVAPERRAGVGTIMGSAVPIGGGVAGLLIFAFPSDLSWRAIVLLGGILPLALTLPLALMLPKARADVRARVEKLPLGNLFEAERRFLTPMLWLASFLTMSLFYALINWLPTFLGQMGLGKGQVGLMMLLFTYTGAISAIVFGIVLQTPGRTKKLAIAGFVGTGAGAIALHFAGPDFASIAAAALLTATFSSGAQCLLLGLSPTIYPLALRGRGAGAAIAAGRLGAIVGPMSAGFILAAGSTYGTVYLLMVPLAIAALFATLVVLDRSAIDKVAASIPATSHH</sequence>
<keyword evidence="4 5" id="KW-0472">Membrane</keyword>
<keyword evidence="8" id="KW-1185">Reference proteome</keyword>
<evidence type="ECO:0000313" key="7">
    <source>
        <dbReference type="EMBL" id="MCP3730298.1"/>
    </source>
</evidence>
<dbReference type="EMBL" id="JAMLDX010000004">
    <property type="protein sequence ID" value="MCP3730298.1"/>
    <property type="molecule type" value="Genomic_DNA"/>
</dbReference>